<dbReference type="HAMAP" id="MF_00149">
    <property type="entry name" value="DNA_mis_repair"/>
    <property type="match status" value="1"/>
</dbReference>
<dbReference type="NCBIfam" id="TIGR00585">
    <property type="entry name" value="mutl"/>
    <property type="match status" value="1"/>
</dbReference>
<organism evidence="8 9">
    <name type="scientific">Roseburia lenta</name>
    <dbReference type="NCBI Taxonomy" id="2763061"/>
    <lineage>
        <taxon>Bacteria</taxon>
        <taxon>Bacillati</taxon>
        <taxon>Bacillota</taxon>
        <taxon>Clostridia</taxon>
        <taxon>Lachnospirales</taxon>
        <taxon>Lachnospiraceae</taxon>
        <taxon>Roseburia</taxon>
    </lineage>
</organism>
<dbReference type="PROSITE" id="PS00058">
    <property type="entry name" value="DNA_MISMATCH_REPAIR_1"/>
    <property type="match status" value="1"/>
</dbReference>
<feature type="region of interest" description="Disordered" evidence="5">
    <location>
        <begin position="350"/>
        <end position="373"/>
    </location>
</feature>
<evidence type="ECO:0000313" key="9">
    <source>
        <dbReference type="Proteomes" id="UP000643810"/>
    </source>
</evidence>
<feature type="domain" description="DNA mismatch repair protein S5" evidence="7">
    <location>
        <begin position="211"/>
        <end position="329"/>
    </location>
</feature>
<dbReference type="Pfam" id="PF13589">
    <property type="entry name" value="HATPase_c_3"/>
    <property type="match status" value="1"/>
</dbReference>
<comment type="similarity">
    <text evidence="1 4">Belongs to the DNA mismatch repair MutL/HexB family.</text>
</comment>
<dbReference type="GO" id="GO:0004519">
    <property type="term" value="F:endonuclease activity"/>
    <property type="evidence" value="ECO:0007669"/>
    <property type="project" value="UniProtKB-KW"/>
</dbReference>
<dbReference type="SUPFAM" id="SSF118116">
    <property type="entry name" value="DNA mismatch repair protein MutL"/>
    <property type="match status" value="1"/>
</dbReference>
<evidence type="ECO:0000256" key="2">
    <source>
        <dbReference type="ARBA" id="ARBA00022763"/>
    </source>
</evidence>
<keyword evidence="8" id="KW-0378">Hydrolase</keyword>
<gene>
    <name evidence="4 8" type="primary">mutL</name>
    <name evidence="8" type="ORF">H8R94_00645</name>
</gene>
<dbReference type="CDD" id="cd16926">
    <property type="entry name" value="HATPase_MutL-MLH-PMS-like"/>
    <property type="match status" value="1"/>
</dbReference>
<name>A0ABR7GCG5_9FIRM</name>
<dbReference type="Gene3D" id="3.30.1540.20">
    <property type="entry name" value="MutL, C-terminal domain, dimerisation subdomain"/>
    <property type="match status" value="1"/>
</dbReference>
<dbReference type="PANTHER" id="PTHR10073">
    <property type="entry name" value="DNA MISMATCH REPAIR PROTEIN MLH, PMS, MUTL"/>
    <property type="match status" value="1"/>
</dbReference>
<dbReference type="InterPro" id="IPR013507">
    <property type="entry name" value="DNA_mismatch_S5_2-like"/>
</dbReference>
<keyword evidence="8" id="KW-0540">Nuclease</keyword>
<dbReference type="SUPFAM" id="SSF55874">
    <property type="entry name" value="ATPase domain of HSP90 chaperone/DNA topoisomerase II/histidine kinase"/>
    <property type="match status" value="1"/>
</dbReference>
<keyword evidence="2 4" id="KW-0227">DNA damage</keyword>
<evidence type="ECO:0000313" key="8">
    <source>
        <dbReference type="EMBL" id="MBC5685130.1"/>
    </source>
</evidence>
<sequence>MVRNKIAVLEKSTIDKIAAGEVVERPSSVVKELVENAIDAGASAITVEIKDGGKSYIRITDNGCGIPEDELSVAFMRHSTSKLRDASELADIHTLGFRGEALSSISAVSRVEMITKPADTLMGVRYVIEGSKEVSLDKIGAPDGTTIMVYQLFFNTPARKKFLKTDTTEASYISELMERLALSHPDISFCFISNKKEKIHTSGNGNLMDTIYQIYGRQIASNLLAVEKETDLLKVSGFIGNSNVARGNRSLENFYINGRYIKSPLLSKSVEEGYVGYLMQHQYPFCVLMITTKEASVDVNVHPTKQEVRFDDEMAIADIFKSLIFERLYQREDIAEVTLDENVQAASLRKTTENDATDPGSESITCEPESKKEETIIEVAPEPFEKSRLEKMRQKITAQIHADTPYERKYQEYYQEKEKEQDQSREEKVTYEQTSFLSEQARAKHRIIGQVFDTYWLIEHDNKLYIIDQHAAHEKVLFERMMKQLQDKEMTTQYVSPPIIVSLTRAEQDILKRYEEVFSELGYVISSFGGNEFAIEGVPGNLFSFDVKEFFMELLASCGELKGNDGHDMIVEKVASMSCKAAVKGNNRLSYPEIEELLDELLSLENPYHCPHGRPTIIAMTKYELEKKFKRIV</sequence>
<dbReference type="PANTHER" id="PTHR10073:SF12">
    <property type="entry name" value="DNA MISMATCH REPAIR PROTEIN MLH1"/>
    <property type="match status" value="1"/>
</dbReference>
<evidence type="ECO:0000259" key="7">
    <source>
        <dbReference type="SMART" id="SM01340"/>
    </source>
</evidence>
<dbReference type="InterPro" id="IPR038973">
    <property type="entry name" value="MutL/Mlh/Pms-like"/>
</dbReference>
<dbReference type="Pfam" id="PF08676">
    <property type="entry name" value="MutL_C"/>
    <property type="match status" value="1"/>
</dbReference>
<evidence type="ECO:0000256" key="1">
    <source>
        <dbReference type="ARBA" id="ARBA00006082"/>
    </source>
</evidence>
<keyword evidence="3 4" id="KW-0234">DNA repair</keyword>
<evidence type="ECO:0000256" key="3">
    <source>
        <dbReference type="ARBA" id="ARBA00023204"/>
    </source>
</evidence>
<dbReference type="Gene3D" id="3.30.565.10">
    <property type="entry name" value="Histidine kinase-like ATPase, C-terminal domain"/>
    <property type="match status" value="1"/>
</dbReference>
<proteinExistence type="inferred from homology"/>
<dbReference type="RefSeq" id="WP_186853592.1">
    <property type="nucleotide sequence ID" value="NZ_JACOPG010000001.1"/>
</dbReference>
<dbReference type="InterPro" id="IPR014762">
    <property type="entry name" value="DNA_mismatch_repair_CS"/>
</dbReference>
<dbReference type="Pfam" id="PF01119">
    <property type="entry name" value="DNA_mis_repair"/>
    <property type="match status" value="1"/>
</dbReference>
<dbReference type="CDD" id="cd00782">
    <property type="entry name" value="MutL_Trans"/>
    <property type="match status" value="1"/>
</dbReference>
<dbReference type="SMART" id="SM00853">
    <property type="entry name" value="MutL_C"/>
    <property type="match status" value="1"/>
</dbReference>
<dbReference type="InterPro" id="IPR014721">
    <property type="entry name" value="Ribsml_uS5_D2-typ_fold_subgr"/>
</dbReference>
<comment type="function">
    <text evidence="4">This protein is involved in the repair of mismatches in DNA. It is required for dam-dependent methyl-directed DNA mismatch repair. May act as a 'molecular matchmaker', a protein that promotes the formation of a stable complex between two or more DNA-binding proteins in an ATP-dependent manner without itself being part of a final effector complex.</text>
</comment>
<evidence type="ECO:0000256" key="4">
    <source>
        <dbReference type="HAMAP-Rule" id="MF_00149"/>
    </source>
</evidence>
<dbReference type="InterPro" id="IPR036890">
    <property type="entry name" value="HATPase_C_sf"/>
</dbReference>
<dbReference type="InterPro" id="IPR014790">
    <property type="entry name" value="MutL_C"/>
</dbReference>
<dbReference type="InterPro" id="IPR002099">
    <property type="entry name" value="MutL/Mlh/PMS"/>
</dbReference>
<dbReference type="SUPFAM" id="SSF54211">
    <property type="entry name" value="Ribosomal protein S5 domain 2-like"/>
    <property type="match status" value="1"/>
</dbReference>
<dbReference type="Gene3D" id="3.30.1370.100">
    <property type="entry name" value="MutL, C-terminal domain, regulatory subdomain"/>
    <property type="match status" value="1"/>
</dbReference>
<feature type="domain" description="MutL C-terminal dimerisation" evidence="6">
    <location>
        <begin position="447"/>
        <end position="589"/>
    </location>
</feature>
<dbReference type="InterPro" id="IPR042120">
    <property type="entry name" value="MutL_C_dimsub"/>
</dbReference>
<dbReference type="SMART" id="SM01340">
    <property type="entry name" value="DNA_mis_repair"/>
    <property type="match status" value="1"/>
</dbReference>
<dbReference type="EMBL" id="JACOPG010000001">
    <property type="protein sequence ID" value="MBC5685130.1"/>
    <property type="molecule type" value="Genomic_DNA"/>
</dbReference>
<protein>
    <recommendedName>
        <fullName evidence="4">DNA mismatch repair protein MutL</fullName>
    </recommendedName>
</protein>
<accession>A0ABR7GCG5</accession>
<keyword evidence="8" id="KW-0255">Endonuclease</keyword>
<dbReference type="InterPro" id="IPR042121">
    <property type="entry name" value="MutL_C_regsub"/>
</dbReference>
<dbReference type="InterPro" id="IPR020667">
    <property type="entry name" value="DNA_mismatch_repair_MutL"/>
</dbReference>
<evidence type="ECO:0000259" key="6">
    <source>
        <dbReference type="SMART" id="SM00853"/>
    </source>
</evidence>
<keyword evidence="9" id="KW-1185">Reference proteome</keyword>
<dbReference type="Proteomes" id="UP000643810">
    <property type="component" value="Unassembled WGS sequence"/>
</dbReference>
<reference evidence="8 9" key="1">
    <citation type="submission" date="2020-08" db="EMBL/GenBank/DDBJ databases">
        <title>Genome public.</title>
        <authorList>
            <person name="Liu C."/>
            <person name="Sun Q."/>
        </authorList>
    </citation>
    <scope>NUCLEOTIDE SEQUENCE [LARGE SCALE GENOMIC DNA]</scope>
    <source>
        <strain evidence="8 9">NSJ-9</strain>
    </source>
</reference>
<dbReference type="InterPro" id="IPR020568">
    <property type="entry name" value="Ribosomal_Su5_D2-typ_SF"/>
</dbReference>
<evidence type="ECO:0000256" key="5">
    <source>
        <dbReference type="SAM" id="MobiDB-lite"/>
    </source>
</evidence>
<comment type="caution">
    <text evidence="8">The sequence shown here is derived from an EMBL/GenBank/DDBJ whole genome shotgun (WGS) entry which is preliminary data.</text>
</comment>
<dbReference type="InterPro" id="IPR037198">
    <property type="entry name" value="MutL_C_sf"/>
</dbReference>
<dbReference type="Gene3D" id="3.30.230.10">
    <property type="match status" value="1"/>
</dbReference>